<evidence type="ECO:0000256" key="4">
    <source>
        <dbReference type="ARBA" id="ARBA00023136"/>
    </source>
</evidence>
<evidence type="ECO:0000313" key="6">
    <source>
        <dbReference type="EMBL" id="MFD2638841.1"/>
    </source>
</evidence>
<evidence type="ECO:0000256" key="5">
    <source>
        <dbReference type="SAM" id="Phobius"/>
    </source>
</evidence>
<dbReference type="EMBL" id="JBHUMZ010000019">
    <property type="protein sequence ID" value="MFD2638841.1"/>
    <property type="molecule type" value="Genomic_DNA"/>
</dbReference>
<gene>
    <name evidence="6" type="ORF">ACFSW4_08200</name>
</gene>
<protein>
    <submittedName>
        <fullName evidence="6">DUF4870 domain-containing protein</fullName>
    </submittedName>
</protein>
<evidence type="ECO:0000256" key="2">
    <source>
        <dbReference type="ARBA" id="ARBA00022692"/>
    </source>
</evidence>
<feature type="transmembrane region" description="Helical" evidence="5">
    <location>
        <begin position="81"/>
        <end position="98"/>
    </location>
</feature>
<keyword evidence="7" id="KW-1185">Reference proteome</keyword>
<accession>A0ABW5QAD2</accession>
<reference evidence="7" key="1">
    <citation type="journal article" date="2019" name="Int. J. Syst. Evol. Microbiol.">
        <title>The Global Catalogue of Microorganisms (GCM) 10K type strain sequencing project: providing services to taxonomists for standard genome sequencing and annotation.</title>
        <authorList>
            <consortium name="The Broad Institute Genomics Platform"/>
            <consortium name="The Broad Institute Genome Sequencing Center for Infectious Disease"/>
            <person name="Wu L."/>
            <person name="Ma J."/>
        </authorList>
    </citation>
    <scope>NUCLEOTIDE SEQUENCE [LARGE SCALE GENOMIC DNA]</scope>
    <source>
        <strain evidence="7">TISTR 1571</strain>
    </source>
</reference>
<feature type="transmembrane region" description="Helical" evidence="5">
    <location>
        <begin position="53"/>
        <end position="75"/>
    </location>
</feature>
<evidence type="ECO:0000313" key="7">
    <source>
        <dbReference type="Proteomes" id="UP001597452"/>
    </source>
</evidence>
<comment type="caution">
    <text evidence="6">The sequence shown here is derived from an EMBL/GenBank/DDBJ whole genome shotgun (WGS) entry which is preliminary data.</text>
</comment>
<name>A0ABW5QAD2_9BACI</name>
<keyword evidence="2 5" id="KW-0812">Transmembrane</keyword>
<evidence type="ECO:0000256" key="1">
    <source>
        <dbReference type="ARBA" id="ARBA00004141"/>
    </source>
</evidence>
<dbReference type="Proteomes" id="UP001597452">
    <property type="component" value="Unassembled WGS sequence"/>
</dbReference>
<organism evidence="6 7">
    <name type="scientific">Piscibacillus salipiscarius</name>
    <dbReference type="NCBI Taxonomy" id="299480"/>
    <lineage>
        <taxon>Bacteria</taxon>
        <taxon>Bacillati</taxon>
        <taxon>Bacillota</taxon>
        <taxon>Bacilli</taxon>
        <taxon>Bacillales</taxon>
        <taxon>Bacillaceae</taxon>
        <taxon>Piscibacillus</taxon>
    </lineage>
</organism>
<keyword evidence="4 5" id="KW-0472">Membrane</keyword>
<feature type="transmembrane region" description="Helical" evidence="5">
    <location>
        <begin position="24"/>
        <end position="41"/>
    </location>
</feature>
<dbReference type="InterPro" id="IPR019109">
    <property type="entry name" value="MamF_MmsF"/>
</dbReference>
<dbReference type="RefSeq" id="WP_377328603.1">
    <property type="nucleotide sequence ID" value="NZ_JBHUMZ010000019.1"/>
</dbReference>
<proteinExistence type="predicted"/>
<evidence type="ECO:0000256" key="3">
    <source>
        <dbReference type="ARBA" id="ARBA00022989"/>
    </source>
</evidence>
<dbReference type="Pfam" id="PF09685">
    <property type="entry name" value="MamF_MmsF"/>
    <property type="match status" value="1"/>
</dbReference>
<comment type="subcellular location">
    <subcellularLocation>
        <location evidence="1">Membrane</location>
        <topology evidence="1">Multi-pass membrane protein</topology>
    </subcellularLocation>
</comment>
<keyword evidence="3 5" id="KW-1133">Transmembrane helix</keyword>
<sequence>MSEEEVKDIKETPEVDQDAEDNKGMGIVAYFIFFIPLLAAKDSKFAMYHANQGLLLLLTAIIINTVGTVVPIIGWLFVLPLGNLFVFVLWILGILNAAKGEKKRLPLIGKFDILT</sequence>